<evidence type="ECO:0008006" key="4">
    <source>
        <dbReference type="Google" id="ProtNLM"/>
    </source>
</evidence>
<dbReference type="EMBL" id="MINH01000019">
    <property type="protein sequence ID" value="POG10422.1"/>
    <property type="molecule type" value="Genomic_DNA"/>
</dbReference>
<evidence type="ECO:0000313" key="2">
    <source>
        <dbReference type="EMBL" id="POG10422.1"/>
    </source>
</evidence>
<dbReference type="OrthoDB" id="8926484at2"/>
<feature type="chain" id="PRO_5015453252" description="Carboxypeptidase regulatory-like domain-containing protein" evidence="1">
    <location>
        <begin position="26"/>
        <end position="150"/>
    </location>
</feature>
<sequence>MRNHHYAFGATLLIALALPWTLAAAAEVDDHNAPIDMQAVQLQPQEQNGVRYLEGGIGQDEANAMRHTKGYDLHVEMSTGAHGQFESGAAVDIQNAQGKSVLSLQDAGPLVYVQLPPGQYKVVGQAQGTTVQQRVTVNGKTPATASLNWH</sequence>
<organism evidence="2 3">
    <name type="scientific">Pseudomonas putida</name>
    <name type="common">Arthrobacter siderocapsulatus</name>
    <dbReference type="NCBI Taxonomy" id="303"/>
    <lineage>
        <taxon>Bacteria</taxon>
        <taxon>Pseudomonadati</taxon>
        <taxon>Pseudomonadota</taxon>
        <taxon>Gammaproteobacteria</taxon>
        <taxon>Pseudomonadales</taxon>
        <taxon>Pseudomonadaceae</taxon>
        <taxon>Pseudomonas</taxon>
    </lineage>
</organism>
<dbReference type="Proteomes" id="UP000237230">
    <property type="component" value="Unassembled WGS sequence"/>
</dbReference>
<dbReference type="AlphaFoldDB" id="A0A2S3X4B7"/>
<accession>A0A2S3X4B7</accession>
<protein>
    <recommendedName>
        <fullName evidence="4">Carboxypeptidase regulatory-like domain-containing protein</fullName>
    </recommendedName>
</protein>
<name>A0A2S3X4B7_PSEPU</name>
<gene>
    <name evidence="2" type="ORF">BGP84_12060</name>
</gene>
<proteinExistence type="predicted"/>
<evidence type="ECO:0000256" key="1">
    <source>
        <dbReference type="SAM" id="SignalP"/>
    </source>
</evidence>
<keyword evidence="1" id="KW-0732">Signal</keyword>
<evidence type="ECO:0000313" key="3">
    <source>
        <dbReference type="Proteomes" id="UP000237230"/>
    </source>
</evidence>
<comment type="caution">
    <text evidence="2">The sequence shown here is derived from an EMBL/GenBank/DDBJ whole genome shotgun (WGS) entry which is preliminary data.</text>
</comment>
<reference evidence="2 3" key="1">
    <citation type="submission" date="2016-08" db="EMBL/GenBank/DDBJ databases">
        <authorList>
            <person name="Seilhamer J.J."/>
        </authorList>
    </citation>
    <scope>NUCLEOTIDE SEQUENCE [LARGE SCALE GENOMIC DNA]</scope>
    <source>
        <strain evidence="2 3">KH-21-114</strain>
    </source>
</reference>
<dbReference type="RefSeq" id="WP_103447198.1">
    <property type="nucleotide sequence ID" value="NZ_MINH01000019.1"/>
</dbReference>
<reference evidence="2 3" key="2">
    <citation type="submission" date="2018-03" db="EMBL/GenBank/DDBJ databases">
        <title>Draft genome of Pseudomonas putida strain KH-21-114.</title>
        <authorList>
            <person name="Yoshizawa S."/>
            <person name="Khan N.H."/>
            <person name="Nishimura M."/>
            <person name="Chiura H.X."/>
            <person name="Ogura Y."/>
            <person name="Hayashi T."/>
            <person name="Kogure K."/>
        </authorList>
    </citation>
    <scope>NUCLEOTIDE SEQUENCE [LARGE SCALE GENOMIC DNA]</scope>
    <source>
        <strain evidence="2 3">KH-21-114</strain>
    </source>
</reference>
<feature type="signal peptide" evidence="1">
    <location>
        <begin position="1"/>
        <end position="25"/>
    </location>
</feature>